<keyword evidence="2 5" id="KW-0812">Transmembrane</keyword>
<feature type="transmembrane region" description="Helical" evidence="5">
    <location>
        <begin position="176"/>
        <end position="196"/>
    </location>
</feature>
<dbReference type="EMBL" id="JH159165">
    <property type="protein sequence ID" value="EGZ05981.1"/>
    <property type="molecule type" value="Genomic_DNA"/>
</dbReference>
<evidence type="ECO:0000313" key="8">
    <source>
        <dbReference type="Proteomes" id="UP000002640"/>
    </source>
</evidence>
<dbReference type="PANTHER" id="PTHR10877">
    <property type="entry name" value="POLYCYSTIN FAMILY MEMBER"/>
    <property type="match status" value="1"/>
</dbReference>
<name>G5AFJ1_PHYSP</name>
<dbReference type="GeneID" id="20642910"/>
<accession>G5AFJ1</accession>
<evidence type="ECO:0000256" key="5">
    <source>
        <dbReference type="SAM" id="Phobius"/>
    </source>
</evidence>
<keyword evidence="4 5" id="KW-0472">Membrane</keyword>
<feature type="transmembrane region" description="Helical" evidence="5">
    <location>
        <begin position="101"/>
        <end position="122"/>
    </location>
</feature>
<dbReference type="AlphaFoldDB" id="G5AFJ1"/>
<dbReference type="GO" id="GO:0016020">
    <property type="term" value="C:membrane"/>
    <property type="evidence" value="ECO:0007669"/>
    <property type="project" value="UniProtKB-SubCell"/>
</dbReference>
<evidence type="ECO:0000256" key="3">
    <source>
        <dbReference type="ARBA" id="ARBA00022989"/>
    </source>
</evidence>
<dbReference type="InterPro" id="IPR051223">
    <property type="entry name" value="Polycystin"/>
</dbReference>
<gene>
    <name evidence="7" type="ORF">PHYSODRAFT_307641</name>
</gene>
<organism evidence="7 8">
    <name type="scientific">Phytophthora sojae (strain P6497)</name>
    <name type="common">Soybean stem and root rot agent</name>
    <name type="synonym">Phytophthora megasperma f. sp. glycines</name>
    <dbReference type="NCBI Taxonomy" id="1094619"/>
    <lineage>
        <taxon>Eukaryota</taxon>
        <taxon>Sar</taxon>
        <taxon>Stramenopiles</taxon>
        <taxon>Oomycota</taxon>
        <taxon>Peronosporomycetes</taxon>
        <taxon>Peronosporales</taxon>
        <taxon>Peronosporaceae</taxon>
        <taxon>Phytophthora</taxon>
    </lineage>
</organism>
<dbReference type="PANTHER" id="PTHR10877:SF183">
    <property type="entry name" value="AT14535P-RELATED"/>
    <property type="match status" value="1"/>
</dbReference>
<sequence length="312" mass="34544">MAASIGWAVSRVLIWRNKENRPSRRSMIASVFSLFNIEAVLCVFYAVWATIVNLLNASDFQNAILLFADPVNINEEGSAEAIDSLAIVINDLMRIADKTEVLRAIGAVAIALLCLQMLNRFLFHPQLNILTRTIASALKQFFAFFIVFIVNFTGFTIIGSMIFGDRAKEFSSLANSMIVVGIVLMNMMLAIVLDAYDRVSKESYRKAANLKLANRVLTICWDIVCELRIEMFARGTVVSRGKIRPSVLEWTLKNSKDTHMVTEQTMKELFAHAGDEASIHSIEIVNAVKAGEAGSNGDETITTVNVASRNNA</sequence>
<comment type="subcellular location">
    <subcellularLocation>
        <location evidence="1">Membrane</location>
        <topology evidence="1">Multi-pass membrane protein</topology>
    </subcellularLocation>
</comment>
<feature type="domain" description="Polycystin cation channel PKD1/PKD2" evidence="6">
    <location>
        <begin position="92"/>
        <end position="180"/>
    </location>
</feature>
<dbReference type="Pfam" id="PF08016">
    <property type="entry name" value="PKD_channel"/>
    <property type="match status" value="1"/>
</dbReference>
<dbReference type="InterPro" id="IPR013122">
    <property type="entry name" value="PKD1_2_channel"/>
</dbReference>
<dbReference type="InParanoid" id="G5AFJ1"/>
<dbReference type="KEGG" id="psoj:PHYSODRAFT_307641"/>
<evidence type="ECO:0000313" key="7">
    <source>
        <dbReference type="EMBL" id="EGZ05981.1"/>
    </source>
</evidence>
<evidence type="ECO:0000259" key="6">
    <source>
        <dbReference type="Pfam" id="PF08016"/>
    </source>
</evidence>
<dbReference type="Proteomes" id="UP000002640">
    <property type="component" value="Unassembled WGS sequence"/>
</dbReference>
<proteinExistence type="predicted"/>
<dbReference type="RefSeq" id="XP_009538842.1">
    <property type="nucleotide sequence ID" value="XM_009540547.1"/>
</dbReference>
<feature type="transmembrane region" description="Helical" evidence="5">
    <location>
        <begin position="26"/>
        <end position="48"/>
    </location>
</feature>
<keyword evidence="3 5" id="KW-1133">Transmembrane helix</keyword>
<keyword evidence="8" id="KW-1185">Reference proteome</keyword>
<reference evidence="7 8" key="1">
    <citation type="journal article" date="2006" name="Science">
        <title>Phytophthora genome sequences uncover evolutionary origins and mechanisms of pathogenesis.</title>
        <authorList>
            <person name="Tyler B.M."/>
            <person name="Tripathy S."/>
            <person name="Zhang X."/>
            <person name="Dehal P."/>
            <person name="Jiang R.H."/>
            <person name="Aerts A."/>
            <person name="Arredondo F.D."/>
            <person name="Baxter L."/>
            <person name="Bensasson D."/>
            <person name="Beynon J.L."/>
            <person name="Chapman J."/>
            <person name="Damasceno C.M."/>
            <person name="Dorrance A.E."/>
            <person name="Dou D."/>
            <person name="Dickerman A.W."/>
            <person name="Dubchak I.L."/>
            <person name="Garbelotto M."/>
            <person name="Gijzen M."/>
            <person name="Gordon S.G."/>
            <person name="Govers F."/>
            <person name="Grunwald N.J."/>
            <person name="Huang W."/>
            <person name="Ivors K.L."/>
            <person name="Jones R.W."/>
            <person name="Kamoun S."/>
            <person name="Krampis K."/>
            <person name="Lamour K.H."/>
            <person name="Lee M.K."/>
            <person name="McDonald W.H."/>
            <person name="Medina M."/>
            <person name="Meijer H.J."/>
            <person name="Nordberg E.K."/>
            <person name="Maclean D.J."/>
            <person name="Ospina-Giraldo M.D."/>
            <person name="Morris P.F."/>
            <person name="Phuntumart V."/>
            <person name="Putnam N.H."/>
            <person name="Rash S."/>
            <person name="Rose J.K."/>
            <person name="Sakihama Y."/>
            <person name="Salamov A.A."/>
            <person name="Savidor A."/>
            <person name="Scheuring C.F."/>
            <person name="Smith B.M."/>
            <person name="Sobral B.W."/>
            <person name="Terry A."/>
            <person name="Torto-Alalibo T.A."/>
            <person name="Win J."/>
            <person name="Xu Z."/>
            <person name="Zhang H."/>
            <person name="Grigoriev I.V."/>
            <person name="Rokhsar D.S."/>
            <person name="Boore J.L."/>
        </authorList>
    </citation>
    <scope>NUCLEOTIDE SEQUENCE [LARGE SCALE GENOMIC DNA]</scope>
    <source>
        <strain evidence="7 8">P6497</strain>
    </source>
</reference>
<feature type="transmembrane region" description="Helical" evidence="5">
    <location>
        <begin position="142"/>
        <end position="164"/>
    </location>
</feature>
<evidence type="ECO:0000256" key="2">
    <source>
        <dbReference type="ARBA" id="ARBA00022692"/>
    </source>
</evidence>
<evidence type="ECO:0000256" key="1">
    <source>
        <dbReference type="ARBA" id="ARBA00004141"/>
    </source>
</evidence>
<evidence type="ECO:0000256" key="4">
    <source>
        <dbReference type="ARBA" id="ARBA00023136"/>
    </source>
</evidence>
<protein>
    <recommendedName>
        <fullName evidence="6">Polycystin cation channel PKD1/PKD2 domain-containing protein</fullName>
    </recommendedName>
</protein>